<dbReference type="AlphaFoldDB" id="A0A386UHD0"/>
<organism evidence="1 2">
    <name type="scientific">Paracoccus yeei</name>
    <dbReference type="NCBI Taxonomy" id="147645"/>
    <lineage>
        <taxon>Bacteria</taxon>
        <taxon>Pseudomonadati</taxon>
        <taxon>Pseudomonadota</taxon>
        <taxon>Alphaproteobacteria</taxon>
        <taxon>Rhodobacterales</taxon>
        <taxon>Paracoccaceae</taxon>
        <taxon>Paracoccus</taxon>
    </lineage>
</organism>
<dbReference type="Proteomes" id="UP000272010">
    <property type="component" value="Chromosome"/>
</dbReference>
<gene>
    <name evidence="1" type="ORF">PY32053_00358</name>
</gene>
<reference evidence="2" key="1">
    <citation type="submission" date="2018-07" db="EMBL/GenBank/DDBJ databases">
        <title>Genome Structure of the Opportunistic Pathogen Paracoccus yeei (Alphaproteobacteria) and Identification of Putative Virulence Factors.</title>
        <authorList>
            <person name="Lasek R."/>
            <person name="Szuplewska M."/>
            <person name="Mitura M."/>
            <person name="Decewicz P."/>
            <person name="Chmielowska C."/>
            <person name="Pawlot A."/>
            <person name="Sentkowska D."/>
            <person name="Czarnecki J."/>
            <person name="Bartosik D."/>
        </authorList>
    </citation>
    <scope>NUCLEOTIDE SEQUENCE [LARGE SCALE GENOMIC DNA]</scope>
    <source>
        <strain evidence="2">CCUG 32053</strain>
    </source>
</reference>
<proteinExistence type="predicted"/>
<dbReference type="RefSeq" id="WP_158594945.1">
    <property type="nucleotide sequence ID" value="NZ_CP031078.1"/>
</dbReference>
<evidence type="ECO:0000313" key="2">
    <source>
        <dbReference type="Proteomes" id="UP000272010"/>
    </source>
</evidence>
<name>A0A386UHD0_9RHOB</name>
<evidence type="ECO:0000313" key="1">
    <source>
        <dbReference type="EMBL" id="AYF00055.1"/>
    </source>
</evidence>
<dbReference type="EMBL" id="CP031078">
    <property type="protein sequence ID" value="AYF00055.1"/>
    <property type="molecule type" value="Genomic_DNA"/>
</dbReference>
<sequence>MTTLNATENLAVLKRSADKPAAEALAVLEQMFGYFSFEPMPLECAEERLAA</sequence>
<protein>
    <submittedName>
        <fullName evidence="1">Uncharacterized protein</fullName>
    </submittedName>
</protein>
<accession>A0A386UHD0</accession>